<dbReference type="InterPro" id="IPR006145">
    <property type="entry name" value="PsdUridine_synth_RsuA/RluA"/>
</dbReference>
<feature type="region of interest" description="Disordered" evidence="1">
    <location>
        <begin position="66"/>
        <end position="137"/>
    </location>
</feature>
<dbReference type="Gene3D" id="3.30.2350.10">
    <property type="entry name" value="Pseudouridine synthase"/>
    <property type="match status" value="1"/>
</dbReference>
<dbReference type="InterPro" id="IPR020103">
    <property type="entry name" value="PsdUridine_synth_cat_dom_sf"/>
</dbReference>
<dbReference type="AlphaFoldDB" id="A0AAD3H2A8"/>
<dbReference type="InterPro" id="IPR050188">
    <property type="entry name" value="RluA_PseudoU_synthase"/>
</dbReference>
<comment type="caution">
    <text evidence="3">The sequence shown here is derived from an EMBL/GenBank/DDBJ whole genome shotgun (WGS) entry which is preliminary data.</text>
</comment>
<accession>A0AAD3H2A8</accession>
<dbReference type="PANTHER" id="PTHR21600:SF40">
    <property type="entry name" value="PSEUDOURIDYLATE SYNTHASE RPUSD2"/>
    <property type="match status" value="1"/>
</dbReference>
<dbReference type="PANTHER" id="PTHR21600">
    <property type="entry name" value="MITOCHONDRIAL RNA PSEUDOURIDINE SYNTHASE"/>
    <property type="match status" value="1"/>
</dbReference>
<dbReference type="Proteomes" id="UP001054902">
    <property type="component" value="Unassembled WGS sequence"/>
</dbReference>
<evidence type="ECO:0000259" key="2">
    <source>
        <dbReference type="Pfam" id="PF00849"/>
    </source>
</evidence>
<dbReference type="SUPFAM" id="SSF55120">
    <property type="entry name" value="Pseudouridine synthase"/>
    <property type="match status" value="1"/>
</dbReference>
<sequence>MLRTFIIATSAVTRGVAAFSSIRSFQTSGRCISSGSVSLPCNTANSQINPSNLIQRRDFSLLAARGASPGSYSRPKKKKRSTQPQGGTRNKNSNSRSAKAPTRSKQTRTVTARRSNQSQSPKRLKRIRNESNANTSRVKLPEPDVLWSSNHLVFVNKPAGYHSQPNESIEQKASPKCLLSKLKSKELGGGSAKNFLLPMHRLDQPCTGILCLAKTSKAGTRIGNAFRKHVVEKDYFCVVEGNLNKMIAQSKMVSRNQDGKEHRMYKLSGVLSNKKGGKGKGNGSVSFKPYTPGMKIGDQRVCDLEWEHLRTVHKTSDGYGIHLVRCVTGTGAKHQVRAMLSQLAKSPVCGDLRYGASQALPDQSVALHARSLYFPTVSLGESDLKTIVAPIPNTWTKFFSLREKDIPKC</sequence>
<evidence type="ECO:0000313" key="4">
    <source>
        <dbReference type="Proteomes" id="UP001054902"/>
    </source>
</evidence>
<evidence type="ECO:0000256" key="1">
    <source>
        <dbReference type="SAM" id="MobiDB-lite"/>
    </source>
</evidence>
<feature type="compositionally biased region" description="Polar residues" evidence="1">
    <location>
        <begin position="82"/>
        <end position="121"/>
    </location>
</feature>
<reference evidence="3 4" key="1">
    <citation type="journal article" date="2021" name="Sci. Rep.">
        <title>The genome of the diatom Chaetoceros tenuissimus carries an ancient integrated fragment of an extant virus.</title>
        <authorList>
            <person name="Hongo Y."/>
            <person name="Kimura K."/>
            <person name="Takaki Y."/>
            <person name="Yoshida Y."/>
            <person name="Baba S."/>
            <person name="Kobayashi G."/>
            <person name="Nagasaki K."/>
            <person name="Hano T."/>
            <person name="Tomaru Y."/>
        </authorList>
    </citation>
    <scope>NUCLEOTIDE SEQUENCE [LARGE SCALE GENOMIC DNA]</scope>
    <source>
        <strain evidence="3 4">NIES-3715</strain>
    </source>
</reference>
<dbReference type="Pfam" id="PF00849">
    <property type="entry name" value="PseudoU_synth_2"/>
    <property type="match status" value="1"/>
</dbReference>
<evidence type="ECO:0000313" key="3">
    <source>
        <dbReference type="EMBL" id="GFH47987.1"/>
    </source>
</evidence>
<keyword evidence="4" id="KW-1185">Reference proteome</keyword>
<gene>
    <name evidence="3" type="ORF">CTEN210_04463</name>
</gene>
<dbReference type="GO" id="GO:0009982">
    <property type="term" value="F:pseudouridine synthase activity"/>
    <property type="evidence" value="ECO:0007669"/>
    <property type="project" value="InterPro"/>
</dbReference>
<name>A0AAD3H2A8_9STRA</name>
<dbReference type="EMBL" id="BLLK01000025">
    <property type="protein sequence ID" value="GFH47987.1"/>
    <property type="molecule type" value="Genomic_DNA"/>
</dbReference>
<protein>
    <recommendedName>
        <fullName evidence="2">Pseudouridine synthase RsuA/RluA-like domain-containing protein</fullName>
    </recommendedName>
</protein>
<organism evidence="3 4">
    <name type="scientific">Chaetoceros tenuissimus</name>
    <dbReference type="NCBI Taxonomy" id="426638"/>
    <lineage>
        <taxon>Eukaryota</taxon>
        <taxon>Sar</taxon>
        <taxon>Stramenopiles</taxon>
        <taxon>Ochrophyta</taxon>
        <taxon>Bacillariophyta</taxon>
        <taxon>Coscinodiscophyceae</taxon>
        <taxon>Chaetocerotophycidae</taxon>
        <taxon>Chaetocerotales</taxon>
        <taxon>Chaetocerotaceae</taxon>
        <taxon>Chaetoceros</taxon>
    </lineage>
</organism>
<feature type="domain" description="Pseudouridine synthase RsuA/RluA-like" evidence="2">
    <location>
        <begin position="151"/>
        <end position="342"/>
    </location>
</feature>
<dbReference type="GO" id="GO:0000455">
    <property type="term" value="P:enzyme-directed rRNA pseudouridine synthesis"/>
    <property type="evidence" value="ECO:0007669"/>
    <property type="project" value="TreeGrafter"/>
</dbReference>
<dbReference type="GO" id="GO:0003723">
    <property type="term" value="F:RNA binding"/>
    <property type="evidence" value="ECO:0007669"/>
    <property type="project" value="InterPro"/>
</dbReference>
<proteinExistence type="predicted"/>